<feature type="non-terminal residue" evidence="1">
    <location>
        <position position="1"/>
    </location>
</feature>
<comment type="caution">
    <text evidence="1">The sequence shown here is derived from an EMBL/GenBank/DDBJ whole genome shotgun (WGS) entry which is preliminary data.</text>
</comment>
<dbReference type="Proteomes" id="UP000789366">
    <property type="component" value="Unassembled WGS sequence"/>
</dbReference>
<name>A0ACA9QDZ3_9GLOM</name>
<feature type="non-terminal residue" evidence="1">
    <location>
        <position position="62"/>
    </location>
</feature>
<sequence length="62" mass="7165">LKGITAMFVAIMLLKNLNEAMIAARKVEVSDYYSTYTFITMFFVDKKDKLIKDLVKQVQQLS</sequence>
<reference evidence="1" key="1">
    <citation type="submission" date="2021-06" db="EMBL/GenBank/DDBJ databases">
        <authorList>
            <person name="Kallberg Y."/>
            <person name="Tangrot J."/>
            <person name="Rosling A."/>
        </authorList>
    </citation>
    <scope>NUCLEOTIDE SEQUENCE</scope>
    <source>
        <strain evidence="1">28 12/20/2015</strain>
    </source>
</reference>
<protein>
    <submittedName>
        <fullName evidence="1">3170_t:CDS:1</fullName>
    </submittedName>
</protein>
<organism evidence="1 2">
    <name type="scientific">Cetraspora pellucida</name>
    <dbReference type="NCBI Taxonomy" id="1433469"/>
    <lineage>
        <taxon>Eukaryota</taxon>
        <taxon>Fungi</taxon>
        <taxon>Fungi incertae sedis</taxon>
        <taxon>Mucoromycota</taxon>
        <taxon>Glomeromycotina</taxon>
        <taxon>Glomeromycetes</taxon>
        <taxon>Diversisporales</taxon>
        <taxon>Gigasporaceae</taxon>
        <taxon>Cetraspora</taxon>
    </lineage>
</organism>
<dbReference type="EMBL" id="CAJVPW010041619">
    <property type="protein sequence ID" value="CAG8748630.1"/>
    <property type="molecule type" value="Genomic_DNA"/>
</dbReference>
<evidence type="ECO:0000313" key="2">
    <source>
        <dbReference type="Proteomes" id="UP000789366"/>
    </source>
</evidence>
<keyword evidence="2" id="KW-1185">Reference proteome</keyword>
<gene>
    <name evidence="1" type="ORF">SPELUC_LOCUS14319</name>
</gene>
<proteinExistence type="predicted"/>
<evidence type="ECO:0000313" key="1">
    <source>
        <dbReference type="EMBL" id="CAG8748630.1"/>
    </source>
</evidence>
<accession>A0ACA9QDZ3</accession>